<protein>
    <submittedName>
        <fullName evidence="1">Uncharacterized protein</fullName>
    </submittedName>
</protein>
<accession>A0ACC2NZ84</accession>
<evidence type="ECO:0000313" key="1">
    <source>
        <dbReference type="EMBL" id="KAJ8676394.1"/>
    </source>
</evidence>
<sequence length="1001" mass="115100">MSTKKSVLRKDFYGCIAIILIAFISHFGLSFYVFLGLLAICGTSFAPAILFYAYTKSSPNLPAGWQYGLLGSSLFLITVLYYFDLLFYVLFGLLTVIGMLLGPAIVLYIQSDLSPENSSGKNTKKVARKFNPFQTLLIKESFLTEEEMRDPTRYPLIVSRLVDGALQNLLDLVFRDFVGSWLEDITFGADNLIITAKQDVWESLQKIRERTEPIDHTNLVALGLVNTVTFHFERIRLAQEAVVNGEEPVYMLLPHLVSEEEEIEYLRKVSEVFILFFMPRGYTISPTKDFLREVFTCKILKPFVDTITDPDYINQKILSYIEQQEMTEAFHRKTCEYADSFEDFMALIKHTRNLEVLKRIRYNIVTEIMQATTTQNIQRAQGLDPENTTYGKFDASQSRKLKRYISQLTYAKNTCERHMQALGWDGYPMEDDDVIDPIATPEINKLIPLRVILDSVIGRKYLSQFLEQVSSQGLVGYYTAVQELQAADKSSWHQLGTEIFYTYIAIPTAEIKIDKDMKKRMESFLLGDNGPDVFYEVQEMVIQILEDKYYSSFVVSDQYKKLQELMNEGKLDDMMDDQRSVVNGSIPENTALLVGEHSNYSRKKLTQLQEKLENKIQALEALKSSLKPDNKVLSILAKEVEWLQGERRQLEAHLSHTETWADHLGHWRADVQSAETPENGEPPEFVLVVHKVADEADETSISTGWVVLRKLPEFQELHKKLRQLCPIVRNLDLPSQPIKFFGKADKNTMDRAKTQIQKYMNFVLEDERLNQSEALYVFLSPSSERLKLSTPSPKKSRFSLSTLFKSSGSNSSGDSREKDDDEDYSLLLDDNESSRSVTDGILGPGKDAIAEPLYALLGEIFDMRGVFRWLRKSLITFVQITYGRTINRQVRDTVSWIFSEPMLHYYIQLLIKSWWPNGELIADSPIRTDEEKLKTRSEARRQFLSNVPDFLTNLVGAQSAQRGATKVFDSLQNVKLNKQIFYDIFEVVMFEMFPELKRDKD</sequence>
<evidence type="ECO:0000313" key="2">
    <source>
        <dbReference type="Proteomes" id="UP001239111"/>
    </source>
</evidence>
<gene>
    <name evidence="1" type="ORF">QAD02_012181</name>
</gene>
<organism evidence="1 2">
    <name type="scientific">Eretmocerus hayati</name>
    <dbReference type="NCBI Taxonomy" id="131215"/>
    <lineage>
        <taxon>Eukaryota</taxon>
        <taxon>Metazoa</taxon>
        <taxon>Ecdysozoa</taxon>
        <taxon>Arthropoda</taxon>
        <taxon>Hexapoda</taxon>
        <taxon>Insecta</taxon>
        <taxon>Pterygota</taxon>
        <taxon>Neoptera</taxon>
        <taxon>Endopterygota</taxon>
        <taxon>Hymenoptera</taxon>
        <taxon>Apocrita</taxon>
        <taxon>Proctotrupomorpha</taxon>
        <taxon>Chalcidoidea</taxon>
        <taxon>Aphelinidae</taxon>
        <taxon>Aphelininae</taxon>
        <taxon>Eretmocerus</taxon>
    </lineage>
</organism>
<proteinExistence type="predicted"/>
<dbReference type="Proteomes" id="UP001239111">
    <property type="component" value="Chromosome 2"/>
</dbReference>
<keyword evidence="2" id="KW-1185">Reference proteome</keyword>
<reference evidence="1" key="1">
    <citation type="submission" date="2023-04" db="EMBL/GenBank/DDBJ databases">
        <title>A chromosome-level genome assembly of the parasitoid wasp Eretmocerus hayati.</title>
        <authorList>
            <person name="Zhong Y."/>
            <person name="Liu S."/>
            <person name="Liu Y."/>
        </authorList>
    </citation>
    <scope>NUCLEOTIDE SEQUENCE</scope>
    <source>
        <strain evidence="1">ZJU_SS_LIU_2023</strain>
    </source>
</reference>
<dbReference type="EMBL" id="CM056742">
    <property type="protein sequence ID" value="KAJ8676394.1"/>
    <property type="molecule type" value="Genomic_DNA"/>
</dbReference>
<name>A0ACC2NZ84_9HYME</name>
<comment type="caution">
    <text evidence="1">The sequence shown here is derived from an EMBL/GenBank/DDBJ whole genome shotgun (WGS) entry which is preliminary data.</text>
</comment>